<dbReference type="Proteomes" id="UP000250140">
    <property type="component" value="Unassembled WGS sequence"/>
</dbReference>
<feature type="region of interest" description="Disordered" evidence="1">
    <location>
        <begin position="54"/>
        <end position="78"/>
    </location>
</feature>
<evidence type="ECO:0000256" key="1">
    <source>
        <dbReference type="SAM" id="MobiDB-lite"/>
    </source>
</evidence>
<evidence type="ECO:0000313" key="4">
    <source>
        <dbReference type="Proteomes" id="UP000250140"/>
    </source>
</evidence>
<gene>
    <name evidence="3" type="ORF">AOQ84DRAFT_306896</name>
</gene>
<proteinExistence type="predicted"/>
<accession>A0A8E2EMD8</accession>
<sequence length="78" mass="8647">MTDQVLSKDGELIHEGDHVYTRIRGGRHEGDVEQIVMSQKEAEEQGVKNPPKVLFTDQKGKPVAHNPGTLNIVEGDNK</sequence>
<dbReference type="Pfam" id="PF11160">
    <property type="entry name" value="Hva1_TUDOR"/>
    <property type="match status" value="1"/>
</dbReference>
<dbReference type="EMBL" id="KV751146">
    <property type="protein sequence ID" value="OCL01345.1"/>
    <property type="molecule type" value="Genomic_DNA"/>
</dbReference>
<protein>
    <recommendedName>
        <fullName evidence="2">Hypervirulence associated protein TUDOR domain-containing protein</fullName>
    </recommendedName>
</protein>
<organism evidence="3 4">
    <name type="scientific">Glonium stellatum</name>
    <dbReference type="NCBI Taxonomy" id="574774"/>
    <lineage>
        <taxon>Eukaryota</taxon>
        <taxon>Fungi</taxon>
        <taxon>Dikarya</taxon>
        <taxon>Ascomycota</taxon>
        <taxon>Pezizomycotina</taxon>
        <taxon>Dothideomycetes</taxon>
        <taxon>Pleosporomycetidae</taxon>
        <taxon>Gloniales</taxon>
        <taxon>Gloniaceae</taxon>
        <taxon>Glonium</taxon>
    </lineage>
</organism>
<dbReference type="OrthoDB" id="2138648at2759"/>
<dbReference type="InterPro" id="IPR021331">
    <property type="entry name" value="Hva1_TUDOR"/>
</dbReference>
<feature type="domain" description="Hypervirulence associated protein TUDOR" evidence="2">
    <location>
        <begin position="16"/>
        <end position="70"/>
    </location>
</feature>
<name>A0A8E2EMD8_9PEZI</name>
<keyword evidence="4" id="KW-1185">Reference proteome</keyword>
<dbReference type="AlphaFoldDB" id="A0A8E2EMD8"/>
<dbReference type="Gene3D" id="2.30.30.1060">
    <property type="match status" value="1"/>
</dbReference>
<evidence type="ECO:0000313" key="3">
    <source>
        <dbReference type="EMBL" id="OCL01345.1"/>
    </source>
</evidence>
<evidence type="ECO:0000259" key="2">
    <source>
        <dbReference type="Pfam" id="PF11160"/>
    </source>
</evidence>
<reference evidence="3 4" key="1">
    <citation type="journal article" date="2016" name="Nat. Commun.">
        <title>Ectomycorrhizal ecology is imprinted in the genome of the dominant symbiotic fungus Cenococcum geophilum.</title>
        <authorList>
            <consortium name="DOE Joint Genome Institute"/>
            <person name="Peter M."/>
            <person name="Kohler A."/>
            <person name="Ohm R.A."/>
            <person name="Kuo A."/>
            <person name="Krutzmann J."/>
            <person name="Morin E."/>
            <person name="Arend M."/>
            <person name="Barry K.W."/>
            <person name="Binder M."/>
            <person name="Choi C."/>
            <person name="Clum A."/>
            <person name="Copeland A."/>
            <person name="Grisel N."/>
            <person name="Haridas S."/>
            <person name="Kipfer T."/>
            <person name="LaButti K."/>
            <person name="Lindquist E."/>
            <person name="Lipzen A."/>
            <person name="Maire R."/>
            <person name="Meier B."/>
            <person name="Mihaltcheva S."/>
            <person name="Molinier V."/>
            <person name="Murat C."/>
            <person name="Poggeler S."/>
            <person name="Quandt C.A."/>
            <person name="Sperisen C."/>
            <person name="Tritt A."/>
            <person name="Tisserant E."/>
            <person name="Crous P.W."/>
            <person name="Henrissat B."/>
            <person name="Nehls U."/>
            <person name="Egli S."/>
            <person name="Spatafora J.W."/>
            <person name="Grigoriev I.V."/>
            <person name="Martin F.M."/>
        </authorList>
    </citation>
    <scope>NUCLEOTIDE SEQUENCE [LARGE SCALE GENOMIC DNA]</scope>
    <source>
        <strain evidence="3 4">CBS 207.34</strain>
    </source>
</reference>